<protein>
    <recommendedName>
        <fullName evidence="2">Cadherin domain-containing protein</fullName>
    </recommendedName>
</protein>
<feature type="chain" id="PRO_5016395178" description="Cadherin domain-containing protein" evidence="1">
    <location>
        <begin position="28"/>
        <end position="482"/>
    </location>
</feature>
<name>A0A2Z2NKN0_9GAMM</name>
<dbReference type="KEGG" id="gai:IMCC3135_04810"/>
<proteinExistence type="predicted"/>
<evidence type="ECO:0000259" key="2">
    <source>
        <dbReference type="PROSITE" id="PS50268"/>
    </source>
</evidence>
<sequence length="482" mass="49264">MKSRIPAVLRQCNLSTAAICVSTLFLASCGGGSGDNASGGNSPLVVEGGSGTPADDIETSQLLRKAATGTSVSLGKNVTGMQRVGDSSSSVGLLLDTSPLESLVSLMSSKPDEESISTDEVLNTNVEDDIASFIESLLGLDKPLAEVDRTGNHITIDPDDASFCEEELLDESSTANDLADCQSLVSNLLVEVDAATEDSGLITVNFAQQELLLIGYSPVSTNYEIKLPAVETLLNHVEQLDGGSGSMPSMQGALRFSATVNNDAVNAESGTFSISVTEALSIIGNDGTNISLQPSTLLSVSSDTATTSASIEFDIGALNAAFSSDDDADGLSTSVLAFAGLTARMDVSNDGDSLLVSNVGIGNGPLTLTVDSEELIKLVMGTFGFSIEGNTGTITLNDNLDFLLSAGSVNSLSAEAPTGTALTVQDNGISQVLLGGPLLMSVVDDNDGAPITDSISIGVGDCFMADDSIDSVLPFVAADCGL</sequence>
<evidence type="ECO:0000313" key="4">
    <source>
        <dbReference type="Proteomes" id="UP000250079"/>
    </source>
</evidence>
<dbReference type="AlphaFoldDB" id="A0A2Z2NKN0"/>
<dbReference type="EMBL" id="CP018632">
    <property type="protein sequence ID" value="ASJ71075.1"/>
    <property type="molecule type" value="Genomic_DNA"/>
</dbReference>
<keyword evidence="1" id="KW-0732">Signal</keyword>
<dbReference type="Proteomes" id="UP000250079">
    <property type="component" value="Chromosome"/>
</dbReference>
<dbReference type="GO" id="GO:0005509">
    <property type="term" value="F:calcium ion binding"/>
    <property type="evidence" value="ECO:0007669"/>
    <property type="project" value="InterPro"/>
</dbReference>
<dbReference type="PROSITE" id="PS50268">
    <property type="entry name" value="CADHERIN_2"/>
    <property type="match status" value="1"/>
</dbReference>
<organism evidence="3 4">
    <name type="scientific">Granulosicoccus antarcticus IMCC3135</name>
    <dbReference type="NCBI Taxonomy" id="1192854"/>
    <lineage>
        <taxon>Bacteria</taxon>
        <taxon>Pseudomonadati</taxon>
        <taxon>Pseudomonadota</taxon>
        <taxon>Gammaproteobacteria</taxon>
        <taxon>Chromatiales</taxon>
        <taxon>Granulosicoccaceae</taxon>
        <taxon>Granulosicoccus</taxon>
    </lineage>
</organism>
<dbReference type="InterPro" id="IPR002126">
    <property type="entry name" value="Cadherin-like_dom"/>
</dbReference>
<dbReference type="GO" id="GO:0007156">
    <property type="term" value="P:homophilic cell adhesion via plasma membrane adhesion molecules"/>
    <property type="evidence" value="ECO:0007669"/>
    <property type="project" value="InterPro"/>
</dbReference>
<feature type="domain" description="Cadherin" evidence="2">
    <location>
        <begin position="350"/>
        <end position="452"/>
    </location>
</feature>
<evidence type="ECO:0000256" key="1">
    <source>
        <dbReference type="SAM" id="SignalP"/>
    </source>
</evidence>
<dbReference type="RefSeq" id="WP_088916555.1">
    <property type="nucleotide sequence ID" value="NZ_CP018632.1"/>
</dbReference>
<gene>
    <name evidence="3" type="ORF">IMCC3135_04810</name>
</gene>
<accession>A0A2Z2NKN0</accession>
<reference evidence="3 4" key="1">
    <citation type="submission" date="2016-12" db="EMBL/GenBank/DDBJ databases">
        <authorList>
            <person name="Song W.-J."/>
            <person name="Kurnit D.M."/>
        </authorList>
    </citation>
    <scope>NUCLEOTIDE SEQUENCE [LARGE SCALE GENOMIC DNA]</scope>
    <source>
        <strain evidence="3 4">IMCC3135</strain>
    </source>
</reference>
<evidence type="ECO:0000313" key="3">
    <source>
        <dbReference type="EMBL" id="ASJ71075.1"/>
    </source>
</evidence>
<keyword evidence="4" id="KW-1185">Reference proteome</keyword>
<feature type="signal peptide" evidence="1">
    <location>
        <begin position="1"/>
        <end position="27"/>
    </location>
</feature>
<dbReference type="PROSITE" id="PS51257">
    <property type="entry name" value="PROKAR_LIPOPROTEIN"/>
    <property type="match status" value="1"/>
</dbReference>
<dbReference type="GO" id="GO:0016020">
    <property type="term" value="C:membrane"/>
    <property type="evidence" value="ECO:0007669"/>
    <property type="project" value="InterPro"/>
</dbReference>